<dbReference type="InterPro" id="IPR000792">
    <property type="entry name" value="Tscrpt_reg_LuxR_C"/>
</dbReference>
<reference evidence="3 4" key="1">
    <citation type="submission" date="2020-09" db="EMBL/GenBank/DDBJ databases">
        <title>A novel species.</title>
        <authorList>
            <person name="Gao J."/>
        </authorList>
    </citation>
    <scope>NUCLEOTIDE SEQUENCE [LARGE SCALE GENOMIC DNA]</scope>
    <source>
        <strain evidence="3 4">CRXT-Y-14</strain>
        <plasmid evidence="3 4">unnamed1</plasmid>
    </source>
</reference>
<dbReference type="Gene3D" id="1.10.10.10">
    <property type="entry name" value="Winged helix-like DNA-binding domain superfamily/Winged helix DNA-binding domain"/>
    <property type="match status" value="1"/>
</dbReference>
<keyword evidence="4" id="KW-1185">Reference proteome</keyword>
<dbReference type="SUPFAM" id="SSF46894">
    <property type="entry name" value="C-terminal effector domain of the bipartite response regulators"/>
    <property type="match status" value="1"/>
</dbReference>
<feature type="coiled-coil region" evidence="1">
    <location>
        <begin position="77"/>
        <end position="104"/>
    </location>
</feature>
<evidence type="ECO:0000256" key="1">
    <source>
        <dbReference type="SAM" id="Coils"/>
    </source>
</evidence>
<evidence type="ECO:0000313" key="3">
    <source>
        <dbReference type="EMBL" id="QNS09352.1"/>
    </source>
</evidence>
<dbReference type="Proteomes" id="UP000516428">
    <property type="component" value="Plasmid unnamed1"/>
</dbReference>
<dbReference type="InterPro" id="IPR036388">
    <property type="entry name" value="WH-like_DNA-bd_sf"/>
</dbReference>
<dbReference type="GO" id="GO:0006355">
    <property type="term" value="P:regulation of DNA-templated transcription"/>
    <property type="evidence" value="ECO:0007669"/>
    <property type="project" value="InterPro"/>
</dbReference>
<evidence type="ECO:0000313" key="4">
    <source>
        <dbReference type="Proteomes" id="UP000516428"/>
    </source>
</evidence>
<geneLocation type="plasmid" evidence="3 4">
    <name>unnamed1</name>
</geneLocation>
<accession>A0A7H1BKU7</accession>
<evidence type="ECO:0000259" key="2">
    <source>
        <dbReference type="PROSITE" id="PS50043"/>
    </source>
</evidence>
<dbReference type="InterPro" id="IPR016032">
    <property type="entry name" value="Sig_transdc_resp-reg_C-effctor"/>
</dbReference>
<protein>
    <submittedName>
        <fullName evidence="3">Response regulator transcription factor</fullName>
    </submittedName>
</protein>
<dbReference type="CDD" id="cd06170">
    <property type="entry name" value="LuxR_C_like"/>
    <property type="match status" value="1"/>
</dbReference>
<proteinExistence type="predicted"/>
<name>A0A7H1BKU7_9ACTN</name>
<dbReference type="KEGG" id="sxn:IAG42_37050"/>
<dbReference type="AlphaFoldDB" id="A0A7H1BKU7"/>
<dbReference type="GO" id="GO:0003677">
    <property type="term" value="F:DNA binding"/>
    <property type="evidence" value="ECO:0007669"/>
    <property type="project" value="InterPro"/>
</dbReference>
<dbReference type="RefSeq" id="WP_188342007.1">
    <property type="nucleotide sequence ID" value="NZ_CP061282.1"/>
</dbReference>
<keyword evidence="1" id="KW-0175">Coiled coil</keyword>
<dbReference type="PANTHER" id="PTHR34293">
    <property type="entry name" value="HTH-TYPE TRANSCRIPTIONAL REGULATOR TRMBL2"/>
    <property type="match status" value="1"/>
</dbReference>
<dbReference type="PROSITE" id="PS50043">
    <property type="entry name" value="HTH_LUXR_2"/>
    <property type="match status" value="1"/>
</dbReference>
<dbReference type="EMBL" id="CP061282">
    <property type="protein sequence ID" value="QNS09352.1"/>
    <property type="molecule type" value="Genomic_DNA"/>
</dbReference>
<dbReference type="Pfam" id="PF00196">
    <property type="entry name" value="GerE"/>
    <property type="match status" value="1"/>
</dbReference>
<gene>
    <name evidence="3" type="ORF">IAG42_37050</name>
</gene>
<dbReference type="PANTHER" id="PTHR34293:SF1">
    <property type="entry name" value="HTH-TYPE TRANSCRIPTIONAL REGULATOR TRMBL2"/>
    <property type="match status" value="1"/>
</dbReference>
<keyword evidence="3" id="KW-0614">Plasmid</keyword>
<feature type="domain" description="HTH luxR-type" evidence="2">
    <location>
        <begin position="293"/>
        <end position="358"/>
    </location>
</feature>
<sequence>MGVSFEARQFHGLGGAQDQEELYELAARMQVLRPDRAAARLGWSIERTDQAVRLLAEAKLLQPLPGDECAFRPVPPRAAAYRRLAPLQEQIQRMERRSREIQAELVGFHRAREEALGVACDTDTDTDADSAATGESGEGFGWAAGRETLRMLIGEEALQEEITAALSSCARDVLLARPGTGWWATTMQHCAEASIGSLQRRDVDVRVIQHHAARFDPATRKFAAALSDGGGAVRTLAGPFEGVILIDRQVAIVPLEEAHLAVVVHQPGLVRFMVEVFERTWRVAKDFAGQCRTTEVSKLVSDVQGAIIQLLAEGKTDEVIARRIGVSVRTCRHHIAKIYDELGARSRFQLGVMIARSGLLEQVQNGPHGCEAGAVRSLTAT</sequence>
<dbReference type="SMART" id="SM00421">
    <property type="entry name" value="HTH_LUXR"/>
    <property type="match status" value="1"/>
</dbReference>
<dbReference type="InterPro" id="IPR051797">
    <property type="entry name" value="TrmB-like"/>
</dbReference>
<organism evidence="3 4">
    <name type="scientific">Streptomyces xanthii</name>
    <dbReference type="NCBI Taxonomy" id="2768069"/>
    <lineage>
        <taxon>Bacteria</taxon>
        <taxon>Bacillati</taxon>
        <taxon>Actinomycetota</taxon>
        <taxon>Actinomycetes</taxon>
        <taxon>Kitasatosporales</taxon>
        <taxon>Streptomycetaceae</taxon>
        <taxon>Streptomyces</taxon>
    </lineage>
</organism>